<dbReference type="Proteomes" id="UP001552299">
    <property type="component" value="Unassembled WGS sequence"/>
</dbReference>
<evidence type="ECO:0000313" key="1">
    <source>
        <dbReference type="EMBL" id="KAL0904663.1"/>
    </source>
</evidence>
<name>A0ABD0TYR2_DENTH</name>
<evidence type="ECO:0000313" key="2">
    <source>
        <dbReference type="Proteomes" id="UP001552299"/>
    </source>
</evidence>
<dbReference type="EMBL" id="JANQDX010000019">
    <property type="protein sequence ID" value="KAL0904663.1"/>
    <property type="molecule type" value="Genomic_DNA"/>
</dbReference>
<comment type="caution">
    <text evidence="1">The sequence shown here is derived from an EMBL/GenBank/DDBJ whole genome shotgun (WGS) entry which is preliminary data.</text>
</comment>
<sequence length="115" mass="12596">MWTKPKHAKQSFGVGLVSFGLIDLYIRAVNCISPQLAEGGHRNLDMASSFRRLGDEEKGIGATGREDDGEIGEISASNDAFDAPLNQRPADWPRKWRVSPTFSVAFLLHPGPGFL</sequence>
<gene>
    <name evidence="1" type="ORF">M5K25_026793</name>
</gene>
<organism evidence="1 2">
    <name type="scientific">Dendrobium thyrsiflorum</name>
    <name type="common">Pinecone-like raceme dendrobium</name>
    <name type="synonym">Orchid</name>
    <dbReference type="NCBI Taxonomy" id="117978"/>
    <lineage>
        <taxon>Eukaryota</taxon>
        <taxon>Viridiplantae</taxon>
        <taxon>Streptophyta</taxon>
        <taxon>Embryophyta</taxon>
        <taxon>Tracheophyta</taxon>
        <taxon>Spermatophyta</taxon>
        <taxon>Magnoliopsida</taxon>
        <taxon>Liliopsida</taxon>
        <taxon>Asparagales</taxon>
        <taxon>Orchidaceae</taxon>
        <taxon>Epidendroideae</taxon>
        <taxon>Malaxideae</taxon>
        <taxon>Dendrobiinae</taxon>
        <taxon>Dendrobium</taxon>
    </lineage>
</organism>
<reference evidence="1 2" key="1">
    <citation type="journal article" date="2024" name="Plant Biotechnol. J.">
        <title>Dendrobium thyrsiflorum genome and its molecular insights into genes involved in important horticultural traits.</title>
        <authorList>
            <person name="Chen B."/>
            <person name="Wang J.Y."/>
            <person name="Zheng P.J."/>
            <person name="Li K.L."/>
            <person name="Liang Y.M."/>
            <person name="Chen X.F."/>
            <person name="Zhang C."/>
            <person name="Zhao X."/>
            <person name="He X."/>
            <person name="Zhang G.Q."/>
            <person name="Liu Z.J."/>
            <person name="Xu Q."/>
        </authorList>
    </citation>
    <scope>NUCLEOTIDE SEQUENCE [LARGE SCALE GENOMIC DNA]</scope>
    <source>
        <strain evidence="1">GZMU011</strain>
    </source>
</reference>
<accession>A0ABD0TYR2</accession>
<keyword evidence="2" id="KW-1185">Reference proteome</keyword>
<dbReference type="AlphaFoldDB" id="A0ABD0TYR2"/>
<proteinExistence type="predicted"/>
<protein>
    <submittedName>
        <fullName evidence="1">Uncharacterized protein</fullName>
    </submittedName>
</protein>